<dbReference type="GO" id="GO:0006355">
    <property type="term" value="P:regulation of DNA-templated transcription"/>
    <property type="evidence" value="ECO:0007669"/>
    <property type="project" value="InterPro"/>
</dbReference>
<evidence type="ECO:0000256" key="1">
    <source>
        <dbReference type="ARBA" id="ARBA00005456"/>
    </source>
</evidence>
<accession>A0A443SPZ5</accession>
<dbReference type="GO" id="GO:0070176">
    <property type="term" value="C:DRM complex"/>
    <property type="evidence" value="ECO:0007669"/>
    <property type="project" value="InterPro"/>
</dbReference>
<keyword evidence="3" id="KW-1185">Reference proteome</keyword>
<dbReference type="EMBL" id="NCKV01000848">
    <property type="protein sequence ID" value="RWS29587.1"/>
    <property type="molecule type" value="Genomic_DNA"/>
</dbReference>
<dbReference type="PANTHER" id="PTHR31489">
    <property type="entry name" value="LIN52 FAMILY MEMBER"/>
    <property type="match status" value="1"/>
</dbReference>
<evidence type="ECO:0000313" key="3">
    <source>
        <dbReference type="Proteomes" id="UP000288716"/>
    </source>
</evidence>
<comment type="similarity">
    <text evidence="1">Belongs to the lin-52 family.</text>
</comment>
<reference evidence="2 3" key="1">
    <citation type="journal article" date="2018" name="Gigascience">
        <title>Genomes of trombidid mites reveal novel predicted allergens and laterally-transferred genes associated with secondary metabolism.</title>
        <authorList>
            <person name="Dong X."/>
            <person name="Chaisiri K."/>
            <person name="Xia D."/>
            <person name="Armstrong S.D."/>
            <person name="Fang Y."/>
            <person name="Donnelly M.J."/>
            <person name="Kadowaki T."/>
            <person name="McGarry J.W."/>
            <person name="Darby A.C."/>
            <person name="Makepeace B.L."/>
        </authorList>
    </citation>
    <scope>NUCLEOTIDE SEQUENCE [LARGE SCALE GENOMIC DNA]</scope>
    <source>
        <strain evidence="2">UoL-UT</strain>
    </source>
</reference>
<dbReference type="Pfam" id="PF10044">
    <property type="entry name" value="LIN52"/>
    <property type="match status" value="1"/>
</dbReference>
<dbReference type="OrthoDB" id="5834362at2759"/>
<sequence>MNRSSPELWPETIPGVTEFIARSNSPLSVTESPFGSEKQTTPEWLQEYTEDDINMLHGFGSLTAMALIDKVKELQDLSFQLGLEEDREMTRAKFLNVLSADDSTVKKTHNR</sequence>
<protein>
    <submittedName>
        <fullName evidence="2">Protein lin-52-like isoform X2</fullName>
    </submittedName>
</protein>
<comment type="caution">
    <text evidence="2">The sequence shown here is derived from an EMBL/GenBank/DDBJ whole genome shotgun (WGS) entry which is preliminary data.</text>
</comment>
<dbReference type="STRING" id="299467.A0A443SPZ5"/>
<organism evidence="2 3">
    <name type="scientific">Leptotrombidium deliense</name>
    <dbReference type="NCBI Taxonomy" id="299467"/>
    <lineage>
        <taxon>Eukaryota</taxon>
        <taxon>Metazoa</taxon>
        <taxon>Ecdysozoa</taxon>
        <taxon>Arthropoda</taxon>
        <taxon>Chelicerata</taxon>
        <taxon>Arachnida</taxon>
        <taxon>Acari</taxon>
        <taxon>Acariformes</taxon>
        <taxon>Trombidiformes</taxon>
        <taxon>Prostigmata</taxon>
        <taxon>Anystina</taxon>
        <taxon>Parasitengona</taxon>
        <taxon>Trombiculoidea</taxon>
        <taxon>Trombiculidae</taxon>
        <taxon>Leptotrombidium</taxon>
    </lineage>
</organism>
<proteinExistence type="inferred from homology"/>
<dbReference type="AlphaFoldDB" id="A0A443SPZ5"/>
<evidence type="ECO:0000313" key="2">
    <source>
        <dbReference type="EMBL" id="RWS29587.1"/>
    </source>
</evidence>
<dbReference type="Proteomes" id="UP000288716">
    <property type="component" value="Unassembled WGS sequence"/>
</dbReference>
<dbReference type="PANTHER" id="PTHR31489:SF2">
    <property type="entry name" value="PROTEIN LIN-52 HOMOLOG"/>
    <property type="match status" value="1"/>
</dbReference>
<name>A0A443SPZ5_9ACAR</name>
<gene>
    <name evidence="2" type="ORF">B4U80_02401</name>
</gene>
<dbReference type="VEuPathDB" id="VectorBase:LDEU002452"/>
<dbReference type="InterPro" id="IPR018737">
    <property type="entry name" value="DREAM_LIN52"/>
</dbReference>